<dbReference type="Proteomes" id="UP000028181">
    <property type="component" value="Chromosome I"/>
</dbReference>
<gene>
    <name evidence="2" type="ORF">RG540_CH19250</name>
</gene>
<dbReference type="AlphaFoldDB" id="A0A068SQE5"/>
<accession>A0A068SQE5</accession>
<evidence type="ECO:0000313" key="3">
    <source>
        <dbReference type="Proteomes" id="UP000028181"/>
    </source>
</evidence>
<protein>
    <submittedName>
        <fullName evidence="2">Uncharacterized protein</fullName>
    </submittedName>
</protein>
<sequence length="31" mass="3581">MSMREADMTEKDDDRRALIWRSGSRISPVNG</sequence>
<dbReference type="HOGENOM" id="CLU_3397561_0_0_5"/>
<feature type="compositionally biased region" description="Basic and acidic residues" evidence="1">
    <location>
        <begin position="1"/>
        <end position="17"/>
    </location>
</feature>
<evidence type="ECO:0000313" key="2">
    <source>
        <dbReference type="EMBL" id="CDN48094.1"/>
    </source>
</evidence>
<dbReference type="KEGG" id="ngg:RG540_CH19250"/>
<organism evidence="2 3">
    <name type="scientific">Neorhizobium galegae bv. orientalis str. HAMBI 540</name>
    <dbReference type="NCBI Taxonomy" id="1028800"/>
    <lineage>
        <taxon>Bacteria</taxon>
        <taxon>Pseudomonadati</taxon>
        <taxon>Pseudomonadota</taxon>
        <taxon>Alphaproteobacteria</taxon>
        <taxon>Hyphomicrobiales</taxon>
        <taxon>Rhizobiaceae</taxon>
        <taxon>Rhizobium/Agrobacterium group</taxon>
        <taxon>Neorhizobium</taxon>
    </lineage>
</organism>
<dbReference type="EMBL" id="HG938353">
    <property type="protein sequence ID" value="CDN48094.1"/>
    <property type="molecule type" value="Genomic_DNA"/>
</dbReference>
<feature type="region of interest" description="Disordered" evidence="1">
    <location>
        <begin position="1"/>
        <end position="31"/>
    </location>
</feature>
<evidence type="ECO:0000256" key="1">
    <source>
        <dbReference type="SAM" id="MobiDB-lite"/>
    </source>
</evidence>
<reference evidence="3" key="1">
    <citation type="journal article" date="2014" name="BMC Genomics">
        <title>Genome sequencing of two Neorhizobium galegae strains reveals a noeT gene responsible for the unusual acetylation of the nodulation factors.</title>
        <authorList>
            <person name="Osterman J."/>
            <person name="Marsh J."/>
            <person name="Laine P.K."/>
            <person name="Zeng Z."/>
            <person name="Alatalo E."/>
            <person name="Sullivan J.T."/>
            <person name="Young J.P."/>
            <person name="Thomas-Oates J."/>
            <person name="Paulin L."/>
            <person name="Lindstrom K."/>
        </authorList>
    </citation>
    <scope>NUCLEOTIDE SEQUENCE [LARGE SCALE GENOMIC DNA]</scope>
    <source>
        <strain evidence="3">HAMBI 540</strain>
    </source>
</reference>
<proteinExistence type="predicted"/>
<name>A0A068SQE5_NEOGA</name>
<keyword evidence="3" id="KW-1185">Reference proteome</keyword>